<sequence length="181" mass="20029">MITVPHVVNLNLTGQWRENGGRVWHCTQNGHHFTWTQEGTGRVATGIAVPKVNSSEFAVVLTFDNSVHWLLKPSPDHNQLHGPSDTFTRVFPLVAEAPFGGYQEKSGKVWQVTASGPTSFVLHNQQDGRNADGFFARDPTNGMYTVFINFHNNGQDHLLKVVTSTLASLPLSNGDVFTKIY</sequence>
<protein>
    <submittedName>
        <fullName evidence="1">Uncharacterized protein</fullName>
    </submittedName>
</protein>
<evidence type="ECO:0000313" key="1">
    <source>
        <dbReference type="EMBL" id="KAF0974029.1"/>
    </source>
</evidence>
<dbReference type="VEuPathDB" id="AmoebaDB:NF0091040"/>
<dbReference type="GeneID" id="68114178"/>
<proteinExistence type="predicted"/>
<keyword evidence="2" id="KW-1185">Reference proteome</keyword>
<reference evidence="1 2" key="1">
    <citation type="journal article" date="2019" name="Sci. Rep.">
        <title>Nanopore sequencing improves the draft genome of the human pathogenic amoeba Naegleria fowleri.</title>
        <authorList>
            <person name="Liechti N."/>
            <person name="Schurch N."/>
            <person name="Bruggmann R."/>
            <person name="Wittwer M."/>
        </authorList>
    </citation>
    <scope>NUCLEOTIDE SEQUENCE [LARGE SCALE GENOMIC DNA]</scope>
    <source>
        <strain evidence="1 2">ATCC 30894</strain>
    </source>
</reference>
<accession>A0A6A5BMA4</accession>
<dbReference type="RefSeq" id="XP_044558742.1">
    <property type="nucleotide sequence ID" value="XM_044710652.1"/>
</dbReference>
<dbReference type="OrthoDB" id="10248289at2759"/>
<dbReference type="VEuPathDB" id="AmoebaDB:FDP41_006960"/>
<comment type="caution">
    <text evidence="1">The sequence shown here is derived from an EMBL/GenBank/DDBJ whole genome shotgun (WGS) entry which is preliminary data.</text>
</comment>
<dbReference type="EMBL" id="VFQX01000054">
    <property type="protein sequence ID" value="KAF0974029.1"/>
    <property type="molecule type" value="Genomic_DNA"/>
</dbReference>
<dbReference type="VEuPathDB" id="AmoebaDB:NfTy_073220"/>
<name>A0A6A5BMA4_NAEFO</name>
<dbReference type="Proteomes" id="UP000444721">
    <property type="component" value="Unassembled WGS sequence"/>
</dbReference>
<evidence type="ECO:0000313" key="2">
    <source>
        <dbReference type="Proteomes" id="UP000444721"/>
    </source>
</evidence>
<gene>
    <name evidence="1" type="ORF">FDP41_006960</name>
</gene>
<dbReference type="AlphaFoldDB" id="A0A6A5BMA4"/>
<organism evidence="1 2">
    <name type="scientific">Naegleria fowleri</name>
    <name type="common">Brain eating amoeba</name>
    <dbReference type="NCBI Taxonomy" id="5763"/>
    <lineage>
        <taxon>Eukaryota</taxon>
        <taxon>Discoba</taxon>
        <taxon>Heterolobosea</taxon>
        <taxon>Tetramitia</taxon>
        <taxon>Eutetramitia</taxon>
        <taxon>Vahlkampfiidae</taxon>
        <taxon>Naegleria</taxon>
    </lineage>
</organism>